<gene>
    <name evidence="1" type="ORF">JPM2_3310</name>
</gene>
<dbReference type="RefSeq" id="WP_161553112.1">
    <property type="nucleotide sequence ID" value="NZ_AP022325.1"/>
</dbReference>
<evidence type="ECO:0000313" key="2">
    <source>
        <dbReference type="Proteomes" id="UP000464317"/>
    </source>
</evidence>
<dbReference type="EMBL" id="AP022325">
    <property type="protein sequence ID" value="BBU47638.1"/>
    <property type="molecule type" value="Genomic_DNA"/>
</dbReference>
<accession>A0A809SES9</accession>
<dbReference type="Proteomes" id="UP000464317">
    <property type="component" value="Chromosome"/>
</dbReference>
<keyword evidence="2" id="KW-1185">Reference proteome</keyword>
<proteinExistence type="predicted"/>
<name>A0A809SES9_9BACT</name>
<dbReference type="KEGG" id="mfel:JPM2_3310"/>
<dbReference type="SUPFAM" id="SSF50814">
    <property type="entry name" value="Lipocalins"/>
    <property type="match status" value="1"/>
</dbReference>
<organism evidence="1 2">
    <name type="scientific">Mycoplasmopsis felis</name>
    <dbReference type="NCBI Taxonomy" id="33923"/>
    <lineage>
        <taxon>Bacteria</taxon>
        <taxon>Bacillati</taxon>
        <taxon>Mycoplasmatota</taxon>
        <taxon>Mycoplasmoidales</taxon>
        <taxon>Metamycoplasmataceae</taxon>
        <taxon>Mycoplasmopsis</taxon>
    </lineage>
</organism>
<dbReference type="InterPro" id="IPR012674">
    <property type="entry name" value="Calycin"/>
</dbReference>
<dbReference type="AlphaFoldDB" id="A0A809SES9"/>
<reference evidence="1 2" key="1">
    <citation type="submission" date="2020-01" db="EMBL/GenBank/DDBJ databases">
        <title>Complete genome sequence of Mycoplasma felis strain Myco-2.</title>
        <authorList>
            <person name="Kinoshita Y."/>
            <person name="Niwa H."/>
            <person name="Uchida-Fujii E."/>
            <person name="Nukada T."/>
        </authorList>
    </citation>
    <scope>NUCLEOTIDE SEQUENCE [LARGE SCALE GENOMIC DNA]</scope>
    <source>
        <strain evidence="1 2">Myco-2</strain>
    </source>
</reference>
<evidence type="ECO:0000313" key="1">
    <source>
        <dbReference type="EMBL" id="BBU47638.1"/>
    </source>
</evidence>
<protein>
    <submittedName>
        <fullName evidence="1">Uncharacterized protein</fullName>
    </submittedName>
</protein>
<sequence>MKIKFHSLINQNDNENIIEFESESEYSKEYGYEVFSFYEPSNNVRNRIEISNDNINIYAGSTTVFLEYQKEVDFDLEIENNNRISSLQLTSHWFKKEFTNNSYLFKYSLSNDNSIIGEYEITLTVLN</sequence>